<organism evidence="2 3">
    <name type="scientific">Aegilops tauschii subsp. strangulata</name>
    <name type="common">Goatgrass</name>
    <dbReference type="NCBI Taxonomy" id="200361"/>
    <lineage>
        <taxon>Eukaryota</taxon>
        <taxon>Viridiplantae</taxon>
        <taxon>Streptophyta</taxon>
        <taxon>Embryophyta</taxon>
        <taxon>Tracheophyta</taxon>
        <taxon>Spermatophyta</taxon>
        <taxon>Magnoliopsida</taxon>
        <taxon>Liliopsida</taxon>
        <taxon>Poales</taxon>
        <taxon>Poaceae</taxon>
        <taxon>BOP clade</taxon>
        <taxon>Pooideae</taxon>
        <taxon>Triticodae</taxon>
        <taxon>Triticeae</taxon>
        <taxon>Triticinae</taxon>
        <taxon>Aegilops</taxon>
    </lineage>
</organism>
<reference evidence="2" key="4">
    <citation type="submission" date="2019-03" db="UniProtKB">
        <authorList>
            <consortium name="EnsemblPlants"/>
        </authorList>
    </citation>
    <scope>IDENTIFICATION</scope>
</reference>
<keyword evidence="3" id="KW-1185">Reference proteome</keyword>
<dbReference type="AlphaFoldDB" id="A0A453CNK5"/>
<proteinExistence type="predicted"/>
<dbReference type="Proteomes" id="UP000015105">
    <property type="component" value="Chromosome 2D"/>
</dbReference>
<accession>A0A453CNK5</accession>
<reference evidence="2" key="5">
    <citation type="journal article" date="2021" name="G3 (Bethesda)">
        <title>Aegilops tauschii genome assembly Aet v5.0 features greater sequence contiguity and improved annotation.</title>
        <authorList>
            <person name="Wang L."/>
            <person name="Zhu T."/>
            <person name="Rodriguez J.C."/>
            <person name="Deal K.R."/>
            <person name="Dubcovsky J."/>
            <person name="McGuire P.E."/>
            <person name="Lux T."/>
            <person name="Spannagl M."/>
            <person name="Mayer K.F.X."/>
            <person name="Baldrich P."/>
            <person name="Meyers B.C."/>
            <person name="Huo N."/>
            <person name="Gu Y.Q."/>
            <person name="Zhou H."/>
            <person name="Devos K.M."/>
            <person name="Bennetzen J.L."/>
            <person name="Unver T."/>
            <person name="Budak H."/>
            <person name="Gulick P.J."/>
            <person name="Galiba G."/>
            <person name="Kalapos B."/>
            <person name="Nelson D.R."/>
            <person name="Li P."/>
            <person name="You F.M."/>
            <person name="Luo M.C."/>
            <person name="Dvorak J."/>
        </authorList>
    </citation>
    <scope>NUCLEOTIDE SEQUENCE [LARGE SCALE GENOMIC DNA]</scope>
    <source>
        <strain evidence="2">cv. AL8/78</strain>
    </source>
</reference>
<name>A0A453CNK5_AEGTS</name>
<protein>
    <submittedName>
        <fullName evidence="2">Uncharacterized protein</fullName>
    </submittedName>
</protein>
<evidence type="ECO:0000313" key="2">
    <source>
        <dbReference type="EnsemblPlants" id="AET2Gv20905600.1"/>
    </source>
</evidence>
<dbReference type="STRING" id="200361.A0A453CNK5"/>
<feature type="compositionally biased region" description="Basic residues" evidence="1">
    <location>
        <begin position="89"/>
        <end position="109"/>
    </location>
</feature>
<feature type="region of interest" description="Disordered" evidence="1">
    <location>
        <begin position="28"/>
        <end position="47"/>
    </location>
</feature>
<dbReference type="EnsemblPlants" id="AET2Gv20905600.1">
    <property type="protein sequence ID" value="AET2Gv20905600.1"/>
    <property type="gene ID" value="AET2Gv20905600"/>
</dbReference>
<reference evidence="2" key="3">
    <citation type="journal article" date="2017" name="Nature">
        <title>Genome sequence of the progenitor of the wheat D genome Aegilops tauschii.</title>
        <authorList>
            <person name="Luo M.C."/>
            <person name="Gu Y.Q."/>
            <person name="Puiu D."/>
            <person name="Wang H."/>
            <person name="Twardziok S.O."/>
            <person name="Deal K.R."/>
            <person name="Huo N."/>
            <person name="Zhu T."/>
            <person name="Wang L."/>
            <person name="Wang Y."/>
            <person name="McGuire P.E."/>
            <person name="Liu S."/>
            <person name="Long H."/>
            <person name="Ramasamy R.K."/>
            <person name="Rodriguez J.C."/>
            <person name="Van S.L."/>
            <person name="Yuan L."/>
            <person name="Wang Z."/>
            <person name="Xia Z."/>
            <person name="Xiao L."/>
            <person name="Anderson O.D."/>
            <person name="Ouyang S."/>
            <person name="Liang Y."/>
            <person name="Zimin A.V."/>
            <person name="Pertea G."/>
            <person name="Qi P."/>
            <person name="Bennetzen J.L."/>
            <person name="Dai X."/>
            <person name="Dawson M.W."/>
            <person name="Muller H.G."/>
            <person name="Kugler K."/>
            <person name="Rivarola-Duarte L."/>
            <person name="Spannagl M."/>
            <person name="Mayer K.F.X."/>
            <person name="Lu F.H."/>
            <person name="Bevan M.W."/>
            <person name="Leroy P."/>
            <person name="Li P."/>
            <person name="You F.M."/>
            <person name="Sun Q."/>
            <person name="Liu Z."/>
            <person name="Lyons E."/>
            <person name="Wicker T."/>
            <person name="Salzberg S.L."/>
            <person name="Devos K.M."/>
            <person name="Dvorak J."/>
        </authorList>
    </citation>
    <scope>NUCLEOTIDE SEQUENCE [LARGE SCALE GENOMIC DNA]</scope>
    <source>
        <strain evidence="2">cv. AL8/78</strain>
    </source>
</reference>
<sequence length="158" mass="18114">MAMVPVPVRGGYMVVPKPEPVELFGAGGGGMVVRKPPPRNRDRHTKVEGRGRRIRMPAALLRRDLPAHPRARAQVGRRDRALAAAAVRAGHRRRHRHRHRARHRHHRRRRALDPHPVRLLRRLTCKVRGFSVKKIATSAPDRWPPPVRYTVNTCLYAV</sequence>
<evidence type="ECO:0000313" key="3">
    <source>
        <dbReference type="Proteomes" id="UP000015105"/>
    </source>
</evidence>
<reference evidence="3" key="2">
    <citation type="journal article" date="2017" name="Nat. Plants">
        <title>The Aegilops tauschii genome reveals multiple impacts of transposons.</title>
        <authorList>
            <person name="Zhao G."/>
            <person name="Zou C."/>
            <person name="Li K."/>
            <person name="Wang K."/>
            <person name="Li T."/>
            <person name="Gao L."/>
            <person name="Zhang X."/>
            <person name="Wang H."/>
            <person name="Yang Z."/>
            <person name="Liu X."/>
            <person name="Jiang W."/>
            <person name="Mao L."/>
            <person name="Kong X."/>
            <person name="Jiao Y."/>
            <person name="Jia J."/>
        </authorList>
    </citation>
    <scope>NUCLEOTIDE SEQUENCE [LARGE SCALE GENOMIC DNA]</scope>
    <source>
        <strain evidence="3">cv. AL8/78</strain>
    </source>
</reference>
<reference evidence="3" key="1">
    <citation type="journal article" date="2014" name="Science">
        <title>Ancient hybridizations among the ancestral genomes of bread wheat.</title>
        <authorList>
            <consortium name="International Wheat Genome Sequencing Consortium,"/>
            <person name="Marcussen T."/>
            <person name="Sandve S.R."/>
            <person name="Heier L."/>
            <person name="Spannagl M."/>
            <person name="Pfeifer M."/>
            <person name="Jakobsen K.S."/>
            <person name="Wulff B.B."/>
            <person name="Steuernagel B."/>
            <person name="Mayer K.F."/>
            <person name="Olsen O.A."/>
        </authorList>
    </citation>
    <scope>NUCLEOTIDE SEQUENCE [LARGE SCALE GENOMIC DNA]</scope>
    <source>
        <strain evidence="3">cv. AL8/78</strain>
    </source>
</reference>
<evidence type="ECO:0000256" key="1">
    <source>
        <dbReference type="SAM" id="MobiDB-lite"/>
    </source>
</evidence>
<feature type="region of interest" description="Disordered" evidence="1">
    <location>
        <begin position="87"/>
        <end position="109"/>
    </location>
</feature>
<dbReference type="Gramene" id="AET2Gv20905600.1">
    <property type="protein sequence ID" value="AET2Gv20905600.1"/>
    <property type="gene ID" value="AET2Gv20905600"/>
</dbReference>